<feature type="domain" description="PepSY" evidence="2">
    <location>
        <begin position="144"/>
        <end position="200"/>
    </location>
</feature>
<dbReference type="OrthoDB" id="5361545at2"/>
<evidence type="ECO:0000259" key="2">
    <source>
        <dbReference type="Pfam" id="PF03413"/>
    </source>
</evidence>
<sequence>MKKKTVMMTVGLVVLVLIGFGIFHFFASSASSDYSKKDITQVITAQYPGKVSEPQLNEKEGFYEAVVDHEGNKYIIKVDANTGEVKGLELTEKRIETNTDANKSTDTEKETGNANTEDQDIGSEKGQEDDEDGETKHTEEDVTVSMSKAKEIALERFPGKIDEAELDEDDGRYLYEIKIINGNEEAELEIDAFTGEILYQNIEVDDD</sequence>
<feature type="compositionally biased region" description="Basic and acidic residues" evidence="1">
    <location>
        <begin position="96"/>
        <end position="111"/>
    </location>
</feature>
<dbReference type="Proteomes" id="UP000052946">
    <property type="component" value="Unassembled WGS sequence"/>
</dbReference>
<dbReference type="AlphaFoldDB" id="A0A0U9H6W0"/>
<organism evidence="3 4">
    <name type="scientific">Oceanobacillus picturae</name>
    <dbReference type="NCBI Taxonomy" id="171693"/>
    <lineage>
        <taxon>Bacteria</taxon>
        <taxon>Bacillati</taxon>
        <taxon>Bacillota</taxon>
        <taxon>Bacilli</taxon>
        <taxon>Bacillales</taxon>
        <taxon>Bacillaceae</taxon>
        <taxon>Oceanobacillus</taxon>
    </lineage>
</organism>
<feature type="compositionally biased region" description="Acidic residues" evidence="1">
    <location>
        <begin position="117"/>
        <end position="133"/>
    </location>
</feature>
<gene>
    <name evidence="3" type="ORF">OPHB3_1729</name>
</gene>
<protein>
    <submittedName>
        <fullName evidence="3">Peptidase propeptide and YPEB domain protein</fullName>
    </submittedName>
</protein>
<reference evidence="4" key="1">
    <citation type="submission" date="2015-07" db="EMBL/GenBank/DDBJ databases">
        <title>Draft Genome Sequence of Oceanobacillus picturae Heshi-B3 that Was Isolated from Fermented Rice Bran with Aging Salted Mackerel, Which Was Named Heshiko as Traditional Fermented Seafood in Japan.</title>
        <authorList>
            <person name="Akuzawa S."/>
            <person name="Nakagawa J."/>
            <person name="Kanekatsu T."/>
            <person name="Kanesaki Y."/>
            <person name="Suzuki T."/>
        </authorList>
    </citation>
    <scope>NUCLEOTIDE SEQUENCE [LARGE SCALE GENOMIC DNA]</scope>
    <source>
        <strain evidence="4">Heshi-B3</strain>
    </source>
</reference>
<evidence type="ECO:0000313" key="3">
    <source>
        <dbReference type="EMBL" id="GAQ17792.1"/>
    </source>
</evidence>
<dbReference type="Gene3D" id="3.10.450.40">
    <property type="match status" value="2"/>
</dbReference>
<dbReference type="EMBL" id="BBXV01000021">
    <property type="protein sequence ID" value="GAQ17792.1"/>
    <property type="molecule type" value="Genomic_DNA"/>
</dbReference>
<accession>A0A0U9H6W0</accession>
<reference evidence="3 4" key="2">
    <citation type="journal article" date="2016" name="Genome Announc.">
        <title>Draft Genome Sequence of Oceanobacillus picturae Heshi-B3, Isolated from Fermented Rice Bran in a Traditional Japanese Seafood Dish.</title>
        <authorList>
            <person name="Akuzawa S."/>
            <person name="Nagaoka J."/>
            <person name="Kanekatsu M."/>
            <person name="Kanesaki Y."/>
            <person name="Suzuki T."/>
        </authorList>
    </citation>
    <scope>NUCLEOTIDE SEQUENCE [LARGE SCALE GENOMIC DNA]</scope>
    <source>
        <strain evidence="3 4">Heshi-B3</strain>
    </source>
</reference>
<name>A0A0U9H6W0_9BACI</name>
<dbReference type="RefSeq" id="WP_058950038.1">
    <property type="nucleotide sequence ID" value="NZ_BBXV01000021.1"/>
</dbReference>
<dbReference type="InterPro" id="IPR025711">
    <property type="entry name" value="PepSY"/>
</dbReference>
<evidence type="ECO:0000313" key="4">
    <source>
        <dbReference type="Proteomes" id="UP000052946"/>
    </source>
</evidence>
<feature type="region of interest" description="Disordered" evidence="1">
    <location>
        <begin position="96"/>
        <end position="147"/>
    </location>
</feature>
<evidence type="ECO:0000256" key="1">
    <source>
        <dbReference type="SAM" id="MobiDB-lite"/>
    </source>
</evidence>
<proteinExistence type="predicted"/>
<dbReference type="Pfam" id="PF03413">
    <property type="entry name" value="PepSY"/>
    <property type="match status" value="2"/>
</dbReference>
<feature type="domain" description="PepSY" evidence="2">
    <location>
        <begin position="35"/>
        <end position="85"/>
    </location>
</feature>
<comment type="caution">
    <text evidence="3">The sequence shown here is derived from an EMBL/GenBank/DDBJ whole genome shotgun (WGS) entry which is preliminary data.</text>
</comment>